<keyword evidence="2" id="KW-1185">Reference proteome</keyword>
<dbReference type="AlphaFoldDB" id="A0A5C8HNG2"/>
<evidence type="ECO:0000313" key="1">
    <source>
        <dbReference type="EMBL" id="TXK03421.1"/>
    </source>
</evidence>
<reference evidence="1 2" key="1">
    <citation type="submission" date="2019-08" db="EMBL/GenBank/DDBJ databases">
        <authorList>
            <person name="Dong K."/>
        </authorList>
    </citation>
    <scope>NUCLEOTIDE SEQUENCE [LARGE SCALE GENOMIC DNA]</scope>
    <source>
        <strain evidence="1 2">M4-8</strain>
    </source>
</reference>
<evidence type="ECO:0000313" key="2">
    <source>
        <dbReference type="Proteomes" id="UP000321196"/>
    </source>
</evidence>
<comment type="caution">
    <text evidence="1">The sequence shown here is derived from an EMBL/GenBank/DDBJ whole genome shotgun (WGS) entry which is preliminary data.</text>
</comment>
<dbReference type="OrthoDB" id="3405537at2"/>
<accession>A0A5C8HNG2</accession>
<dbReference type="InterPro" id="IPR011010">
    <property type="entry name" value="DNA_brk_join_enz"/>
</dbReference>
<proteinExistence type="predicted"/>
<dbReference type="RefSeq" id="WP_147826353.1">
    <property type="nucleotide sequence ID" value="NZ_BAAARG010000001.1"/>
</dbReference>
<name>A0A5C8HNG2_9MICO</name>
<dbReference type="Proteomes" id="UP000321196">
    <property type="component" value="Unassembled WGS sequence"/>
</dbReference>
<organism evidence="1 2">
    <name type="scientific">Microbacterium mitrae</name>
    <dbReference type="NCBI Taxonomy" id="664640"/>
    <lineage>
        <taxon>Bacteria</taxon>
        <taxon>Bacillati</taxon>
        <taxon>Actinomycetota</taxon>
        <taxon>Actinomycetes</taxon>
        <taxon>Micrococcales</taxon>
        <taxon>Microbacteriaceae</taxon>
        <taxon>Microbacterium</taxon>
    </lineage>
</organism>
<sequence length="660" mass="72829">MTTIPRGTPQPDGVFGRRVAAALSAKGGTAPEQTIIDAAERLIDSRQRNGVLRLLTSEQFDPTALDGETPVHVQALLANLARGGATGIRLPLCPSCRTRKVVKVRNEHGERECFRCSQRRAYAECPQCLRVKKLTATNADGQRVCQRCGPEGIPTFTCDDCGKTVTTVGRINGRRVCLNCLPPRLRRCVSCGQQKKIAANMLHGPHCFACHNRILRNAAPCPGCAQKRILAFLGTDERPCCADCAGQAARYACRRCGSEEHHYGRLCGKCVLRDRCDDILTGPDGEFLPPMRALRDYLAAQPRPAQIIKWLHMGPSTELLRDIASGRTPIESVLDTPRPSKPLSYLRTLLLDACALPRDAAATRQLMAWATQTINEAPAEHHQMLRTYTRWVLLRRASRDSSGDISAGAARHVKASLRGLVAFLTWAEEQQTPLRALTQAQIEEFTTLRTARRWLPQFLAWAAERDITPDLHISMLPRQVPTISTSEEHLEHVIRVLATDQTIALDARLAALLIAVYGLPASKVLILRRDQLRDQDAALDLLIGDRPLALPDPIAVLAREQLDLLSEAPPNAWLFPGLRPGQPRDPQYLNRRLRPLGVTISELQSTARFRLAGAVPAKVLADMLDFSVATFENYARLSGSTRGDYPALREVSKRRAAPAG</sequence>
<dbReference type="EMBL" id="VRSW01000004">
    <property type="protein sequence ID" value="TXK03421.1"/>
    <property type="molecule type" value="Genomic_DNA"/>
</dbReference>
<dbReference type="GO" id="GO:0003677">
    <property type="term" value="F:DNA binding"/>
    <property type="evidence" value="ECO:0007669"/>
    <property type="project" value="InterPro"/>
</dbReference>
<gene>
    <name evidence="1" type="ORF">FVP60_11080</name>
</gene>
<protein>
    <submittedName>
        <fullName evidence="1">Uncharacterized protein</fullName>
    </submittedName>
</protein>
<dbReference type="SUPFAM" id="SSF56349">
    <property type="entry name" value="DNA breaking-rejoining enzymes"/>
    <property type="match status" value="1"/>
</dbReference>